<evidence type="ECO:0000256" key="1">
    <source>
        <dbReference type="ARBA" id="ARBA00009437"/>
    </source>
</evidence>
<dbReference type="InterPro" id="IPR005119">
    <property type="entry name" value="LysR_subst-bd"/>
</dbReference>
<dbReference type="PRINTS" id="PR00039">
    <property type="entry name" value="HTHLYSR"/>
</dbReference>
<name>A0A917AF86_9RHOB</name>
<feature type="domain" description="HTH lysR-type" evidence="5">
    <location>
        <begin position="12"/>
        <end position="62"/>
    </location>
</feature>
<evidence type="ECO:0000313" key="7">
    <source>
        <dbReference type="Proteomes" id="UP000606730"/>
    </source>
</evidence>
<dbReference type="RefSeq" id="WP_095595672.1">
    <property type="nucleotide sequence ID" value="NZ_BMKN01000001.1"/>
</dbReference>
<gene>
    <name evidence="6" type="ORF">GCM10011517_15390</name>
</gene>
<keyword evidence="7" id="KW-1185">Reference proteome</keyword>
<dbReference type="InterPro" id="IPR036390">
    <property type="entry name" value="WH_DNA-bd_sf"/>
</dbReference>
<reference evidence="6" key="2">
    <citation type="submission" date="2020-09" db="EMBL/GenBank/DDBJ databases">
        <authorList>
            <person name="Sun Q."/>
            <person name="Zhou Y."/>
        </authorList>
    </citation>
    <scope>NUCLEOTIDE SEQUENCE</scope>
    <source>
        <strain evidence="6">CGMCC 1.16012</strain>
    </source>
</reference>
<evidence type="ECO:0000313" key="6">
    <source>
        <dbReference type="EMBL" id="GGE48471.1"/>
    </source>
</evidence>
<dbReference type="InterPro" id="IPR036388">
    <property type="entry name" value="WH-like_DNA-bd_sf"/>
</dbReference>
<comment type="caution">
    <text evidence="6">The sequence shown here is derived from an EMBL/GenBank/DDBJ whole genome shotgun (WGS) entry which is preliminary data.</text>
</comment>
<dbReference type="OrthoDB" id="9803735at2"/>
<dbReference type="GO" id="GO:0003700">
    <property type="term" value="F:DNA-binding transcription factor activity"/>
    <property type="evidence" value="ECO:0007669"/>
    <property type="project" value="InterPro"/>
</dbReference>
<keyword evidence="2" id="KW-0805">Transcription regulation</keyword>
<dbReference type="GO" id="GO:0000976">
    <property type="term" value="F:transcription cis-regulatory region binding"/>
    <property type="evidence" value="ECO:0007669"/>
    <property type="project" value="TreeGrafter"/>
</dbReference>
<dbReference type="PANTHER" id="PTHR30126">
    <property type="entry name" value="HTH-TYPE TRANSCRIPTIONAL REGULATOR"/>
    <property type="match status" value="1"/>
</dbReference>
<dbReference type="SUPFAM" id="SSF53850">
    <property type="entry name" value="Periplasmic binding protein-like II"/>
    <property type="match status" value="1"/>
</dbReference>
<dbReference type="FunFam" id="1.10.10.10:FF:000001">
    <property type="entry name" value="LysR family transcriptional regulator"/>
    <property type="match status" value="1"/>
</dbReference>
<evidence type="ECO:0000256" key="2">
    <source>
        <dbReference type="ARBA" id="ARBA00023015"/>
    </source>
</evidence>
<evidence type="ECO:0000259" key="5">
    <source>
        <dbReference type="PROSITE" id="PS50931"/>
    </source>
</evidence>
<dbReference type="EMBL" id="BMKN01000001">
    <property type="protein sequence ID" value="GGE48471.1"/>
    <property type="molecule type" value="Genomic_DNA"/>
</dbReference>
<organism evidence="6 7">
    <name type="scientific">Actibacterium pelagium</name>
    <dbReference type="NCBI Taxonomy" id="2029103"/>
    <lineage>
        <taxon>Bacteria</taxon>
        <taxon>Pseudomonadati</taxon>
        <taxon>Pseudomonadota</taxon>
        <taxon>Alphaproteobacteria</taxon>
        <taxon>Rhodobacterales</taxon>
        <taxon>Roseobacteraceae</taxon>
        <taxon>Actibacterium</taxon>
    </lineage>
</organism>
<sequence length="310" mass="34470">MERFSNINTILAFVTVAREGSVSKAAEVLNLTQPAISHQIKRLTEETGITLFDRTPGGLRITPDGKALLGKAEQVLEVMTEFHRSAHRRAGRVRGKLRIGTIVDPEFIRLGRLLSNLRVEYPEIETELVHGMSGNILARLRRNQIDAGFFLSGPDDVDQFSSDQDEPIHAVKLADFSYKVIAPDGWQDRITGADWTQLAALPWIGTPELSVHHRLLGKIFEEHGCQQNVVALVDQESSMLEMVRAGVGLSLSRDSIALQQKQSFGLAVCDDVSIPASLSFITLERLKGNPAVSALFELLRKTWRRADREL</sequence>
<keyword evidence="4" id="KW-0804">Transcription</keyword>
<dbReference type="Pfam" id="PF03466">
    <property type="entry name" value="LysR_substrate"/>
    <property type="match status" value="1"/>
</dbReference>
<protein>
    <submittedName>
        <fullName evidence="6">LysR family transcriptional regulator</fullName>
    </submittedName>
</protein>
<dbReference type="Gene3D" id="3.40.190.10">
    <property type="entry name" value="Periplasmic binding protein-like II"/>
    <property type="match status" value="2"/>
</dbReference>
<keyword evidence="3" id="KW-0238">DNA-binding</keyword>
<proteinExistence type="inferred from homology"/>
<dbReference type="Proteomes" id="UP000606730">
    <property type="component" value="Unassembled WGS sequence"/>
</dbReference>
<dbReference type="PROSITE" id="PS50931">
    <property type="entry name" value="HTH_LYSR"/>
    <property type="match status" value="1"/>
</dbReference>
<dbReference type="InterPro" id="IPR000847">
    <property type="entry name" value="LysR_HTH_N"/>
</dbReference>
<evidence type="ECO:0000256" key="3">
    <source>
        <dbReference type="ARBA" id="ARBA00023125"/>
    </source>
</evidence>
<evidence type="ECO:0000256" key="4">
    <source>
        <dbReference type="ARBA" id="ARBA00023163"/>
    </source>
</evidence>
<dbReference type="CDD" id="cd05466">
    <property type="entry name" value="PBP2_LTTR_substrate"/>
    <property type="match status" value="1"/>
</dbReference>
<comment type="similarity">
    <text evidence="1">Belongs to the LysR transcriptional regulatory family.</text>
</comment>
<accession>A0A917AF86</accession>
<reference evidence="6" key="1">
    <citation type="journal article" date="2014" name="Int. J. Syst. Evol. Microbiol.">
        <title>Complete genome sequence of Corynebacterium casei LMG S-19264T (=DSM 44701T), isolated from a smear-ripened cheese.</title>
        <authorList>
            <consortium name="US DOE Joint Genome Institute (JGI-PGF)"/>
            <person name="Walter F."/>
            <person name="Albersmeier A."/>
            <person name="Kalinowski J."/>
            <person name="Ruckert C."/>
        </authorList>
    </citation>
    <scope>NUCLEOTIDE SEQUENCE</scope>
    <source>
        <strain evidence="6">CGMCC 1.16012</strain>
    </source>
</reference>
<dbReference type="Pfam" id="PF00126">
    <property type="entry name" value="HTH_1"/>
    <property type="match status" value="1"/>
</dbReference>
<dbReference type="Gene3D" id="1.10.10.10">
    <property type="entry name" value="Winged helix-like DNA-binding domain superfamily/Winged helix DNA-binding domain"/>
    <property type="match status" value="1"/>
</dbReference>
<dbReference type="SUPFAM" id="SSF46785">
    <property type="entry name" value="Winged helix' DNA-binding domain"/>
    <property type="match status" value="1"/>
</dbReference>
<dbReference type="PANTHER" id="PTHR30126:SF40">
    <property type="entry name" value="HTH-TYPE TRANSCRIPTIONAL REGULATOR GLTR"/>
    <property type="match status" value="1"/>
</dbReference>
<dbReference type="AlphaFoldDB" id="A0A917AF86"/>